<dbReference type="STRING" id="360105.CCV52592_0117"/>
<evidence type="ECO:0000259" key="1">
    <source>
        <dbReference type="PROSITE" id="PS50846"/>
    </source>
</evidence>
<dbReference type="GO" id="GO:0046872">
    <property type="term" value="F:metal ion binding"/>
    <property type="evidence" value="ECO:0007669"/>
    <property type="project" value="InterPro"/>
</dbReference>
<dbReference type="Gene3D" id="3.30.70.100">
    <property type="match status" value="1"/>
</dbReference>
<dbReference type="Proteomes" id="UP000006380">
    <property type="component" value="Chromosome"/>
</dbReference>
<dbReference type="PROSITE" id="PS50846">
    <property type="entry name" value="HMA_2"/>
    <property type="match status" value="1"/>
</dbReference>
<dbReference type="OrthoDB" id="5349068at2"/>
<reference evidence="2" key="1">
    <citation type="submission" date="2016-07" db="EMBL/GenBank/DDBJ databases">
        <title>Comparative genomics of the Campylobacter concisus group.</title>
        <authorList>
            <person name="Miller W.G."/>
            <person name="Yee E."/>
            <person name="Chapman M.H."/>
            <person name="Huynh S."/>
            <person name="Bono J.L."/>
            <person name="On S.L.W."/>
            <person name="StLeger J."/>
            <person name="Foster G."/>
            <person name="Parker C.T."/>
        </authorList>
    </citation>
    <scope>NUCLEOTIDE SEQUENCE</scope>
    <source>
        <strain evidence="2">525.92</strain>
    </source>
</reference>
<organism evidence="2 3">
    <name type="scientific">Campylobacter curvus (strain 525.92)</name>
    <dbReference type="NCBI Taxonomy" id="360105"/>
    <lineage>
        <taxon>Bacteria</taxon>
        <taxon>Pseudomonadati</taxon>
        <taxon>Campylobacterota</taxon>
        <taxon>Epsilonproteobacteria</taxon>
        <taxon>Campylobacterales</taxon>
        <taxon>Campylobacteraceae</taxon>
        <taxon>Campylobacter</taxon>
    </lineage>
</organism>
<dbReference type="InterPro" id="IPR036163">
    <property type="entry name" value="HMA_dom_sf"/>
</dbReference>
<dbReference type="PRINTS" id="PR00946">
    <property type="entry name" value="HGSCAVENGER"/>
</dbReference>
<dbReference type="Pfam" id="PF00403">
    <property type="entry name" value="HMA"/>
    <property type="match status" value="1"/>
</dbReference>
<dbReference type="InterPro" id="IPR001802">
    <property type="entry name" value="MerP/CopZ"/>
</dbReference>
<evidence type="ECO:0000313" key="3">
    <source>
        <dbReference type="Proteomes" id="UP000006380"/>
    </source>
</evidence>
<dbReference type="HOGENOM" id="CLU_134973_2_2_7"/>
<protein>
    <submittedName>
        <fullName evidence="2">Heavy-metal-associated domain protein, putative mercuric reductase</fullName>
    </submittedName>
</protein>
<dbReference type="CDD" id="cd00371">
    <property type="entry name" value="HMA"/>
    <property type="match status" value="1"/>
</dbReference>
<dbReference type="InterPro" id="IPR006121">
    <property type="entry name" value="HMA_dom"/>
</dbReference>
<dbReference type="KEGG" id="ccv:CCV52592_0117"/>
<dbReference type="RefSeq" id="WP_009650125.1">
    <property type="nucleotide sequence ID" value="NC_009715.2"/>
</dbReference>
<keyword evidence="3" id="KW-1185">Reference proteome</keyword>
<feature type="domain" description="HMA" evidence="1">
    <location>
        <begin position="17"/>
        <end position="82"/>
    </location>
</feature>
<accession>A7GXX1</accession>
<dbReference type="SUPFAM" id="SSF55008">
    <property type="entry name" value="HMA, heavy metal-associated domain"/>
    <property type="match status" value="1"/>
</dbReference>
<dbReference type="AlphaFoldDB" id="A7GXX1"/>
<name>A7GXX1_CAMC5</name>
<dbReference type="EMBL" id="CP000767">
    <property type="protein sequence ID" value="EAU00246.1"/>
    <property type="molecule type" value="Genomic_DNA"/>
</dbReference>
<proteinExistence type="predicted"/>
<evidence type="ECO:0000313" key="2">
    <source>
        <dbReference type="EMBL" id="EAU00246.1"/>
    </source>
</evidence>
<gene>
    <name evidence="2" type="ORF">CCV52592_0117</name>
</gene>
<sequence>MRKILLIALLCVGAFAQTISIYIEAMHCPLCTAIVRKALLEVAGVQKASVSLKTRTAVVEADENVDKDAMLEAIKATGYPGVIK</sequence>